<dbReference type="Gene3D" id="2.60.40.10">
    <property type="entry name" value="Immunoglobulins"/>
    <property type="match status" value="1"/>
</dbReference>
<name>A0ABS7ZFH4_9MICO</name>
<dbReference type="InterPro" id="IPR008979">
    <property type="entry name" value="Galactose-bd-like_sf"/>
</dbReference>
<evidence type="ECO:0000313" key="7">
    <source>
        <dbReference type="Proteomes" id="UP001319870"/>
    </source>
</evidence>
<proteinExistence type="predicted"/>
<sequence length="878" mass="95100">MAPIAAARHTLLLHDGWTVRGAGGPVPEHLAGRDVPATVPGCVHTDLLAAGLIVDPYLDDHEALLKWIGQSDWEYRTTFRSGPGTGDWHDLAFDGLDTVATVTLNGAEVGRTANQHRRYRFDVTDLLRAGENELVVRFASPVREADARSLALGYRPQVNHHPFNAIRKAAYNYGWDWGIDAATAGIWRAVRLESWSTARLASVRPLATADVAAGRGLLDLAVDVERAPGVAGPLEVTVRLSGHGAERTARAAVPAGQSSAVVHLEVPDVALWWPRGHGDQPLYAVEVGLSGTDATGAAQGPALDAWSGRTGFRSVGLDMVPDAHGTSFTIVVNDRPVWVKGANWIPDDAFVARVDRGRLAARLDQAEAANMNLLRVWGGGVYEADDFYDLCDERGILTWQDFAFACAAYSEEEPLRAEVEAEARDNVARLAPHPSLVLWNGSNENIWGHQTWGWIKRLDGRSWGLGYYTDLLPGVVAELDGTRPYTPSSPWSGSLDVFPNDPDHGSMHSWELWNREDWPHYRDVVPRFMAEFGWQGPPTWSTLTRSISDDPLTPESPGMQVHQKAMGGNDKLTDGLVAHVPLPDDMEDWHWAMSWNQATAVRTAVEHLRSWSPRCTGSVVWQLNDCWPVTSWAAVDGDGRPKPLLHALAHAHADRLVTLQPRAADGGEARRDGTDALAAVVVNDTDAAWAGDVVLRRLTFDGAPVADATVPVHVAPRAAATVVLPTEVGTPGEAAAELVTATLDGVRGLWFFAEPRDSALVTPAHSGSGLVEAEVRPVEGGYVVDVTARHLVRDLTLLADKAHPDARVDAMLVTLLPGERVELRVTVPDDARLDPAVLTHPRVLRSLNQLVRPARVTAVDAAEVTSEVTAEVTAEATA</sequence>
<dbReference type="SUPFAM" id="SSF51445">
    <property type="entry name" value="(Trans)glycosidases"/>
    <property type="match status" value="1"/>
</dbReference>
<dbReference type="SUPFAM" id="SSF49785">
    <property type="entry name" value="Galactose-binding domain-like"/>
    <property type="match status" value="1"/>
</dbReference>
<reference evidence="6 7" key="1">
    <citation type="submission" date="2021-09" db="EMBL/GenBank/DDBJ databases">
        <title>Isoptericola luteus sp. nov., a novel bacterium isolated from Harbin, the capital city of Heilongjiang province.</title>
        <authorList>
            <person name="Li J."/>
        </authorList>
    </citation>
    <scope>NUCLEOTIDE SEQUENCE [LARGE SCALE GENOMIC DNA]</scope>
    <source>
        <strain evidence="6 7">NEAU-Y5</strain>
    </source>
</reference>
<evidence type="ECO:0000256" key="2">
    <source>
        <dbReference type="ARBA" id="ARBA00012754"/>
    </source>
</evidence>
<dbReference type="PANTHER" id="PTHR43730">
    <property type="entry name" value="BETA-MANNOSIDASE"/>
    <property type="match status" value="1"/>
</dbReference>
<accession>A0ABS7ZFH4</accession>
<dbReference type="InterPro" id="IPR054593">
    <property type="entry name" value="Beta-mannosidase-like_N2"/>
</dbReference>
<keyword evidence="4" id="KW-0326">Glycosidase</keyword>
<dbReference type="Gene3D" id="3.20.20.80">
    <property type="entry name" value="Glycosidases"/>
    <property type="match status" value="1"/>
</dbReference>
<evidence type="ECO:0000256" key="4">
    <source>
        <dbReference type="ARBA" id="ARBA00023295"/>
    </source>
</evidence>
<dbReference type="EC" id="3.2.1.25" evidence="2"/>
<feature type="domain" description="Beta-mannosidase-like galactose-binding" evidence="5">
    <location>
        <begin position="34"/>
        <end position="188"/>
    </location>
</feature>
<evidence type="ECO:0000256" key="3">
    <source>
        <dbReference type="ARBA" id="ARBA00022801"/>
    </source>
</evidence>
<dbReference type="SUPFAM" id="SSF49303">
    <property type="entry name" value="beta-Galactosidase/glucuronidase domain"/>
    <property type="match status" value="1"/>
</dbReference>
<protein>
    <recommendedName>
        <fullName evidence="2">beta-mannosidase</fullName>
        <ecNumber evidence="2">3.2.1.25</ecNumber>
    </recommendedName>
</protein>
<dbReference type="PANTHER" id="PTHR43730:SF1">
    <property type="entry name" value="BETA-MANNOSIDASE"/>
    <property type="match status" value="1"/>
</dbReference>
<dbReference type="InterPro" id="IPR050887">
    <property type="entry name" value="Beta-mannosidase_GH2"/>
</dbReference>
<dbReference type="InterPro" id="IPR036156">
    <property type="entry name" value="Beta-gal/glucu_dom_sf"/>
</dbReference>
<comment type="catalytic activity">
    <reaction evidence="1">
        <text>Hydrolysis of terminal, non-reducing beta-D-mannose residues in beta-D-mannosides.</text>
        <dbReference type="EC" id="3.2.1.25"/>
    </reaction>
</comment>
<dbReference type="RefSeq" id="WP_225565535.1">
    <property type="nucleotide sequence ID" value="NZ_JAIXCQ010000006.1"/>
</dbReference>
<dbReference type="InterPro" id="IPR013783">
    <property type="entry name" value="Ig-like_fold"/>
</dbReference>
<evidence type="ECO:0000256" key="1">
    <source>
        <dbReference type="ARBA" id="ARBA00000829"/>
    </source>
</evidence>
<evidence type="ECO:0000259" key="5">
    <source>
        <dbReference type="Pfam" id="PF22666"/>
    </source>
</evidence>
<gene>
    <name evidence="6" type="ORF">LEP48_10455</name>
</gene>
<organism evidence="6 7">
    <name type="scientific">Isoptericola luteus</name>
    <dbReference type="NCBI Taxonomy" id="2879484"/>
    <lineage>
        <taxon>Bacteria</taxon>
        <taxon>Bacillati</taxon>
        <taxon>Actinomycetota</taxon>
        <taxon>Actinomycetes</taxon>
        <taxon>Micrococcales</taxon>
        <taxon>Promicromonosporaceae</taxon>
        <taxon>Isoptericola</taxon>
    </lineage>
</organism>
<dbReference type="Proteomes" id="UP001319870">
    <property type="component" value="Unassembled WGS sequence"/>
</dbReference>
<keyword evidence="3 6" id="KW-0378">Hydrolase</keyword>
<comment type="caution">
    <text evidence="6">The sequence shown here is derived from an EMBL/GenBank/DDBJ whole genome shotgun (WGS) entry which is preliminary data.</text>
</comment>
<dbReference type="Gene3D" id="2.60.120.260">
    <property type="entry name" value="Galactose-binding domain-like"/>
    <property type="match status" value="1"/>
</dbReference>
<dbReference type="EMBL" id="JAIXCQ010000006">
    <property type="protein sequence ID" value="MCA5893768.1"/>
    <property type="molecule type" value="Genomic_DNA"/>
</dbReference>
<evidence type="ECO:0000313" key="6">
    <source>
        <dbReference type="EMBL" id="MCA5893768.1"/>
    </source>
</evidence>
<dbReference type="InterPro" id="IPR017853">
    <property type="entry name" value="GH"/>
</dbReference>
<dbReference type="GO" id="GO:0016787">
    <property type="term" value="F:hydrolase activity"/>
    <property type="evidence" value="ECO:0007669"/>
    <property type="project" value="UniProtKB-KW"/>
</dbReference>
<dbReference type="Pfam" id="PF22666">
    <property type="entry name" value="Glyco_hydro_2_N2"/>
    <property type="match status" value="1"/>
</dbReference>
<keyword evidence="7" id="KW-1185">Reference proteome</keyword>